<dbReference type="Pfam" id="PF07980">
    <property type="entry name" value="SusD_RagB"/>
    <property type="match status" value="1"/>
</dbReference>
<dbReference type="Gene3D" id="1.25.40.390">
    <property type="match status" value="1"/>
</dbReference>
<accession>A0ABX8H0V5</accession>
<reference evidence="7 8" key="1">
    <citation type="submission" date="2021-05" db="EMBL/GenBank/DDBJ databases">
        <title>Comparative genomic studies on the polysaccharide-degrading batcterial strains of the Flammeovirga genus.</title>
        <authorList>
            <person name="Zewei F."/>
            <person name="Zheng Z."/>
            <person name="Yu L."/>
            <person name="Ruyue G."/>
            <person name="Yanhong M."/>
            <person name="Yuanyuan C."/>
            <person name="Jingyan G."/>
            <person name="Wenjun H."/>
        </authorList>
    </citation>
    <scope>NUCLEOTIDE SEQUENCE [LARGE SCALE GENOMIC DNA]</scope>
    <source>
        <strain evidence="7 8">YS10</strain>
    </source>
</reference>
<dbReference type="InterPro" id="IPR011990">
    <property type="entry name" value="TPR-like_helical_dom_sf"/>
</dbReference>
<evidence type="ECO:0000256" key="5">
    <source>
        <dbReference type="ARBA" id="ARBA00023237"/>
    </source>
</evidence>
<dbReference type="InterPro" id="IPR012944">
    <property type="entry name" value="SusD_RagB_dom"/>
</dbReference>
<organism evidence="7 8">
    <name type="scientific">Flammeovirga kamogawensis</name>
    <dbReference type="NCBI Taxonomy" id="373891"/>
    <lineage>
        <taxon>Bacteria</taxon>
        <taxon>Pseudomonadati</taxon>
        <taxon>Bacteroidota</taxon>
        <taxon>Cytophagia</taxon>
        <taxon>Cytophagales</taxon>
        <taxon>Flammeovirgaceae</taxon>
        <taxon>Flammeovirga</taxon>
    </lineage>
</organism>
<evidence type="ECO:0000313" key="8">
    <source>
        <dbReference type="Proteomes" id="UP000682802"/>
    </source>
</evidence>
<dbReference type="EMBL" id="CP076129">
    <property type="protein sequence ID" value="QWG09526.1"/>
    <property type="molecule type" value="Genomic_DNA"/>
</dbReference>
<comment type="subcellular location">
    <subcellularLocation>
        <location evidence="1">Cell outer membrane</location>
    </subcellularLocation>
</comment>
<evidence type="ECO:0000256" key="4">
    <source>
        <dbReference type="ARBA" id="ARBA00023136"/>
    </source>
</evidence>
<evidence type="ECO:0000313" key="7">
    <source>
        <dbReference type="EMBL" id="QWG09526.1"/>
    </source>
</evidence>
<evidence type="ECO:0000256" key="3">
    <source>
        <dbReference type="ARBA" id="ARBA00022729"/>
    </source>
</evidence>
<keyword evidence="3" id="KW-0732">Signal</keyword>
<dbReference type="SUPFAM" id="SSF48452">
    <property type="entry name" value="TPR-like"/>
    <property type="match status" value="1"/>
</dbReference>
<dbReference type="Proteomes" id="UP000682802">
    <property type="component" value="Chromosome 2"/>
</dbReference>
<keyword evidence="8" id="KW-1185">Reference proteome</keyword>
<sequence>MKRLINISTLLVALIGLTTACNYLHKEPLHAVSDETFWKNENEARAFLDNIYNSLTPWDHLYTESATDNAYLRYPWEGSDLRDYTAGVHTSFTGFCGWWFSYKDIRNCYEFLNRVDGIAGIDETENTEMRAEVHFFLASEYFDMWKVYKEVPLVDKLLTLEEADVPTATEEEIKAFIVENIDIAIAGLPATRSDGRLTKAAAEMLKADYLLWIEDYAGVAKLTGDIIKSGNYALEPSYDALFHSSTQTGTKENILWREYKNGVTEDWLNYLNYAFLPNGFGGGWSSVAPSTLLADAYEAKDGSYPYTTSPLYDPVNDPKGYTIRDARFEETILYDGVYYEGILYNPLDLSDGNPNKIGGSNCTLTGYNFRKYTDMDKVTHSLCDVNNYIYRYAETLLMFAEAQNEVTGPTTEIYSAINQVRTRAGMPNVNQSIYNSKDAVRELIQRERRVEFAGESKRFWDTWRWGQNKYGSSAHWSENTLTIDMESVEYEHADGDSYTDFLRKRRDGGMGDRTYVFPIPQSALDVSKNISQHPAWR</sequence>
<proteinExistence type="inferred from homology"/>
<evidence type="ECO:0000259" key="6">
    <source>
        <dbReference type="Pfam" id="PF07980"/>
    </source>
</evidence>
<evidence type="ECO:0000256" key="2">
    <source>
        <dbReference type="ARBA" id="ARBA00006275"/>
    </source>
</evidence>
<dbReference type="PROSITE" id="PS51257">
    <property type="entry name" value="PROKAR_LIPOPROTEIN"/>
    <property type="match status" value="1"/>
</dbReference>
<keyword evidence="4" id="KW-0472">Membrane</keyword>
<keyword evidence="5" id="KW-0998">Cell outer membrane</keyword>
<protein>
    <submittedName>
        <fullName evidence="7">RagB/SusD family nutrient uptake outer membrane protein</fullName>
    </submittedName>
</protein>
<evidence type="ECO:0000256" key="1">
    <source>
        <dbReference type="ARBA" id="ARBA00004442"/>
    </source>
</evidence>
<gene>
    <name evidence="7" type="ORF">KM029_23245</name>
</gene>
<comment type="similarity">
    <text evidence="2">Belongs to the SusD family.</text>
</comment>
<name>A0ABX8H0V5_9BACT</name>
<feature type="domain" description="RagB/SusD" evidence="6">
    <location>
        <begin position="252"/>
        <end position="536"/>
    </location>
</feature>
<dbReference type="RefSeq" id="WP_144076199.1">
    <property type="nucleotide sequence ID" value="NZ_CP076129.1"/>
</dbReference>